<proteinExistence type="inferred from homology"/>
<evidence type="ECO:0000313" key="6">
    <source>
        <dbReference type="EMBL" id="KAH0563125.1"/>
    </source>
</evidence>
<sequence length="392" mass="42483">MASPSEPQPLLKIFHDILSKRRTASTLRSLTLTPPTSVDFSSNDFLSLSTSPYLRDAFLQELHGTPSFRFGSGGSRLLDGNCAYAERLERDIAAFHNAPAGLLFNSGYDANSGFFACVPQKGDVVVFDEFAHASSREGMRLSRAGRCVGFRHNSVEALREVLRDIIACDALVKGGTRSVFVAVESVYSMDGDLAPLREFVECLEEMLPGGNGYLVVDEAHATGVVGPGGRGRVCELGIEGKTFARLHTFGKALACSGDQPSLAALTAPPPPQLSLHLFALTKHLHTNLETLKPKCKDLASDQVLLHLPAEVPRSPIFSLLTPEPRSLARYCQDGGFMVRPIVSPTVPVGKERVRVCLHAGNTEAEIEGLVARIEEWLDQIRVGKLRLGGPRL</sequence>
<dbReference type="InterPro" id="IPR015421">
    <property type="entry name" value="PyrdxlP-dep_Trfase_major"/>
</dbReference>
<dbReference type="Gene3D" id="3.90.1150.10">
    <property type="entry name" value="Aspartate Aminotransferase, domain 1"/>
    <property type="match status" value="2"/>
</dbReference>
<dbReference type="InterPro" id="IPR015422">
    <property type="entry name" value="PyrdxlP-dep_Trfase_small"/>
</dbReference>
<dbReference type="GO" id="GO:0030170">
    <property type="term" value="F:pyridoxal phosphate binding"/>
    <property type="evidence" value="ECO:0007669"/>
    <property type="project" value="InterPro"/>
</dbReference>
<evidence type="ECO:0000256" key="4">
    <source>
        <dbReference type="ARBA" id="ARBA00022898"/>
    </source>
</evidence>
<name>A0A9P8LFG4_9PEZI</name>
<feature type="domain" description="Aminotransferase class I/classII large" evidence="5">
    <location>
        <begin position="38"/>
        <end position="257"/>
    </location>
</feature>
<comment type="similarity">
    <text evidence="2">Belongs to the class-II pyridoxal-phosphate-dependent aminotransferase family. BioF subfamily.</text>
</comment>
<evidence type="ECO:0000259" key="5">
    <source>
        <dbReference type="Pfam" id="PF00155"/>
    </source>
</evidence>
<evidence type="ECO:0000313" key="7">
    <source>
        <dbReference type="Proteomes" id="UP000750711"/>
    </source>
</evidence>
<dbReference type="Gene3D" id="3.40.640.10">
    <property type="entry name" value="Type I PLP-dependent aspartate aminotransferase-like (Major domain)"/>
    <property type="match status" value="1"/>
</dbReference>
<organism evidence="6 7">
    <name type="scientific">Trichoglossum hirsutum</name>
    <dbReference type="NCBI Taxonomy" id="265104"/>
    <lineage>
        <taxon>Eukaryota</taxon>
        <taxon>Fungi</taxon>
        <taxon>Dikarya</taxon>
        <taxon>Ascomycota</taxon>
        <taxon>Pezizomycotina</taxon>
        <taxon>Geoglossomycetes</taxon>
        <taxon>Geoglossales</taxon>
        <taxon>Geoglossaceae</taxon>
        <taxon>Trichoglossum</taxon>
    </lineage>
</organism>
<evidence type="ECO:0000256" key="3">
    <source>
        <dbReference type="ARBA" id="ARBA00022679"/>
    </source>
</evidence>
<keyword evidence="3" id="KW-0808">Transferase</keyword>
<dbReference type="InterPro" id="IPR050087">
    <property type="entry name" value="AON_synthase_class-II"/>
</dbReference>
<dbReference type="PANTHER" id="PTHR13693:SF77">
    <property type="entry name" value="8-AMINO-7-OXONONANOATE SYNTHASE"/>
    <property type="match status" value="1"/>
</dbReference>
<dbReference type="AlphaFoldDB" id="A0A9P8LFG4"/>
<accession>A0A9P8LFG4</accession>
<keyword evidence="4" id="KW-0663">Pyridoxal phosphate</keyword>
<protein>
    <recommendedName>
        <fullName evidence="5">Aminotransferase class I/classII large domain-containing protein</fullName>
    </recommendedName>
</protein>
<keyword evidence="7" id="KW-1185">Reference proteome</keyword>
<dbReference type="Pfam" id="PF00155">
    <property type="entry name" value="Aminotran_1_2"/>
    <property type="match status" value="1"/>
</dbReference>
<comment type="caution">
    <text evidence="6">The sequence shown here is derived from an EMBL/GenBank/DDBJ whole genome shotgun (WGS) entry which is preliminary data.</text>
</comment>
<evidence type="ECO:0000256" key="1">
    <source>
        <dbReference type="ARBA" id="ARBA00001933"/>
    </source>
</evidence>
<dbReference type="SUPFAM" id="SSF53383">
    <property type="entry name" value="PLP-dependent transferases"/>
    <property type="match status" value="1"/>
</dbReference>
<gene>
    <name evidence="6" type="ORF">GP486_002307</name>
</gene>
<reference evidence="6" key="1">
    <citation type="submission" date="2021-03" db="EMBL/GenBank/DDBJ databases">
        <title>Comparative genomics and phylogenomic investigation of the class Geoglossomycetes provide insights into ecological specialization and systematics.</title>
        <authorList>
            <person name="Melie T."/>
            <person name="Pirro S."/>
            <person name="Miller A.N."/>
            <person name="Quandt A."/>
        </authorList>
    </citation>
    <scope>NUCLEOTIDE SEQUENCE</scope>
    <source>
        <strain evidence="6">CAQ_001_2017</strain>
    </source>
</reference>
<dbReference type="EMBL" id="JAGHQM010000249">
    <property type="protein sequence ID" value="KAH0563125.1"/>
    <property type="molecule type" value="Genomic_DNA"/>
</dbReference>
<dbReference type="Proteomes" id="UP000750711">
    <property type="component" value="Unassembled WGS sequence"/>
</dbReference>
<comment type="cofactor">
    <cofactor evidence="1">
        <name>pyridoxal 5'-phosphate</name>
        <dbReference type="ChEBI" id="CHEBI:597326"/>
    </cofactor>
</comment>
<dbReference type="GO" id="GO:0016740">
    <property type="term" value="F:transferase activity"/>
    <property type="evidence" value="ECO:0007669"/>
    <property type="project" value="UniProtKB-KW"/>
</dbReference>
<dbReference type="InterPro" id="IPR004839">
    <property type="entry name" value="Aminotransferase_I/II_large"/>
</dbReference>
<dbReference type="GO" id="GO:0009102">
    <property type="term" value="P:biotin biosynthetic process"/>
    <property type="evidence" value="ECO:0007669"/>
    <property type="project" value="TreeGrafter"/>
</dbReference>
<dbReference type="InterPro" id="IPR015424">
    <property type="entry name" value="PyrdxlP-dep_Trfase"/>
</dbReference>
<dbReference type="PANTHER" id="PTHR13693">
    <property type="entry name" value="CLASS II AMINOTRANSFERASE/8-AMINO-7-OXONONANOATE SYNTHASE"/>
    <property type="match status" value="1"/>
</dbReference>
<evidence type="ECO:0000256" key="2">
    <source>
        <dbReference type="ARBA" id="ARBA00010008"/>
    </source>
</evidence>